<dbReference type="InterPro" id="IPR043146">
    <property type="entry name" value="Penicillin_amidase_N_B-knob"/>
</dbReference>
<dbReference type="Gene3D" id="3.60.20.10">
    <property type="entry name" value="Glutamine Phosphoribosylpyrophosphate, subunit 1, domain 1"/>
    <property type="match status" value="1"/>
</dbReference>
<organism evidence="5 6">
    <name type="scientific">Vibrio natriegens NBRC 15636 = ATCC 14048 = DSM 759</name>
    <dbReference type="NCBI Taxonomy" id="1219067"/>
    <lineage>
        <taxon>Bacteria</taxon>
        <taxon>Pseudomonadati</taxon>
        <taxon>Pseudomonadota</taxon>
        <taxon>Gammaproteobacteria</taxon>
        <taxon>Vibrionales</taxon>
        <taxon>Vibrionaceae</taxon>
        <taxon>Vibrio</taxon>
    </lineage>
</organism>
<reference evidence="5 6" key="1">
    <citation type="submission" date="2016-07" db="EMBL/GenBank/DDBJ databases">
        <title>Developing Vibrio natriegens as a novel, fast-growing host for biotechnology.</title>
        <authorList>
            <person name="Weinstock M.T."/>
            <person name="Hesek E.D."/>
            <person name="Wilson C.M."/>
            <person name="Gibson D.G."/>
        </authorList>
    </citation>
    <scope>NUCLEOTIDE SEQUENCE [LARGE SCALE GENOMIC DNA]</scope>
    <source>
        <strain evidence="5 6">ATCC 14048</strain>
    </source>
</reference>
<dbReference type="Pfam" id="PF01804">
    <property type="entry name" value="Penicil_amidase"/>
    <property type="match status" value="1"/>
</dbReference>
<dbReference type="InterPro" id="IPR023343">
    <property type="entry name" value="Penicillin_amidase_dom1"/>
</dbReference>
<dbReference type="InterPro" id="IPR043147">
    <property type="entry name" value="Penicillin_amidase_A-knob"/>
</dbReference>
<evidence type="ECO:0000256" key="2">
    <source>
        <dbReference type="ARBA" id="ARBA00022729"/>
    </source>
</evidence>
<dbReference type="PANTHER" id="PTHR34218:SF3">
    <property type="entry name" value="ACYL-HOMOSERINE LACTONE ACYLASE PVDQ"/>
    <property type="match status" value="1"/>
</dbReference>
<dbReference type="InterPro" id="IPR029055">
    <property type="entry name" value="Ntn_hydrolases_N"/>
</dbReference>
<evidence type="ECO:0000313" key="5">
    <source>
        <dbReference type="EMBL" id="ANQ14181.1"/>
    </source>
</evidence>
<dbReference type="GO" id="GO:0016811">
    <property type="term" value="F:hydrolase activity, acting on carbon-nitrogen (but not peptide) bonds, in linear amides"/>
    <property type="evidence" value="ECO:0007669"/>
    <property type="project" value="InterPro"/>
</dbReference>
<dbReference type="Gene3D" id="2.30.120.10">
    <property type="match status" value="1"/>
</dbReference>
<dbReference type="Gene3D" id="1.10.439.10">
    <property type="entry name" value="Penicillin Amidohydrolase, domain 1"/>
    <property type="match status" value="1"/>
</dbReference>
<dbReference type="GeneID" id="70915139"/>
<dbReference type="RefSeq" id="WP_020334795.1">
    <property type="nucleotide sequence ID" value="NZ_ATFJ01000032.1"/>
</dbReference>
<name>A0AAN1CXD1_VIBNA</name>
<dbReference type="PANTHER" id="PTHR34218">
    <property type="entry name" value="PEPTIDASE S45 PENICILLIN AMIDASE"/>
    <property type="match status" value="1"/>
</dbReference>
<dbReference type="AlphaFoldDB" id="A0AAN1CXD1"/>
<keyword evidence="4" id="KW-0865">Zymogen</keyword>
<dbReference type="Gene3D" id="1.10.1400.10">
    <property type="match status" value="1"/>
</dbReference>
<keyword evidence="3" id="KW-0378">Hydrolase</keyword>
<dbReference type="SUPFAM" id="SSF56235">
    <property type="entry name" value="N-terminal nucleophile aminohydrolases (Ntn hydrolases)"/>
    <property type="match status" value="1"/>
</dbReference>
<evidence type="ECO:0000256" key="1">
    <source>
        <dbReference type="ARBA" id="ARBA00006586"/>
    </source>
</evidence>
<gene>
    <name evidence="5" type="ORF">BA890_15575</name>
</gene>
<accession>A0AAN1CXD1</accession>
<proteinExistence type="inferred from homology"/>
<sequence>MSHKYRVSKLNKATLSIVSLLILSACNDDSSSKSSYEATITYTEHNVPHIKADSYSGLGYGIGYAQAEENLCTLSEQLMKLKSQKSRYLGVGENYSNFLSDAGYLALGYPEQANALYADIPADEKALLEGYAKGFNQLLSERAATNNYPSPCRNAEWVTPITAQDLLAYQLDVAALASSRNFIAAIAAATPPEAIQASRQLKTNFNLQLDAKTVFTSEGIGSNGWALGEDKVENAKSALLGNPHFPWDGELRFYEQHLTIPGEMDVTGVGMIGLPAVVIGFNQNLGWTHTVSQSKRFTLYQLDLHPQDPLRYSYDGEYRDITSKTFNVTVKQADGSLVESPHTVYYSHFGPIINLASISPTLGWTSSSAITFRDANSANTRMLSQWLAMGKAKSKQEFFDAFADNQGIPWVNTLMISDEGTASYIDGTQVPQLSAAAEGYWALASQSPQLAAIWQDGSGNVLLPGNSSVYEWVDSGNAGAPGLVPFANAPQQTRTDYEYNANSSYWLSNLDAPLEGFSLMYGPDQTIRSPRTRYNAQLISDNSGTGLSGADGRFSLEELKSVATHNGSLFSREFRNELVSRCTLYPSIQVDGQPFNLTPACNALSAWDGTYNLQSTGAQIMREFLASFMVSGHRSLNDELFEVPFNPLTPSTTPSGLKAIDTNDVDNDPILQALATATNRLSDAGIALDAPLGSIQYVIKAQGKTAIPITGGNSYEGVFNMAESSVPSRSTSELATVVVGAPRSDSPLTDLDEDGSGSTARYRINYGSSFVFALEFNETGPNAQMFLSYSQSHDPESDFFDDQTQLYSELEWRDVLFINEDIEANTIRKIELD</sequence>
<dbReference type="EMBL" id="CP016346">
    <property type="protein sequence ID" value="ANQ14181.1"/>
    <property type="molecule type" value="Genomic_DNA"/>
</dbReference>
<evidence type="ECO:0000313" key="6">
    <source>
        <dbReference type="Proteomes" id="UP000092741"/>
    </source>
</evidence>
<evidence type="ECO:0000256" key="4">
    <source>
        <dbReference type="ARBA" id="ARBA00023145"/>
    </source>
</evidence>
<dbReference type="InterPro" id="IPR002692">
    <property type="entry name" value="S45"/>
</dbReference>
<evidence type="ECO:0000256" key="3">
    <source>
        <dbReference type="ARBA" id="ARBA00022801"/>
    </source>
</evidence>
<keyword evidence="6" id="KW-1185">Reference proteome</keyword>
<dbReference type="GO" id="GO:0017000">
    <property type="term" value="P:antibiotic biosynthetic process"/>
    <property type="evidence" value="ECO:0007669"/>
    <property type="project" value="InterPro"/>
</dbReference>
<dbReference type="Proteomes" id="UP000092741">
    <property type="component" value="Chromosome 2"/>
</dbReference>
<dbReference type="PROSITE" id="PS51257">
    <property type="entry name" value="PROKAR_LIPOPROTEIN"/>
    <property type="match status" value="1"/>
</dbReference>
<keyword evidence="2" id="KW-0732">Signal</keyword>
<protein>
    <submittedName>
        <fullName evidence="5">Acyl-homoserine-lactone acylase</fullName>
    </submittedName>
</protein>
<comment type="similarity">
    <text evidence="1">Belongs to the peptidase S45 family.</text>
</comment>